<feature type="domain" description="DUF1846" evidence="1">
    <location>
        <begin position="4"/>
        <end position="335"/>
    </location>
</feature>
<keyword evidence="4" id="KW-1185">Reference proteome</keyword>
<organism evidence="3 4">
    <name type="scientific">Atopococcus tabaci</name>
    <dbReference type="NCBI Taxonomy" id="269774"/>
    <lineage>
        <taxon>Bacteria</taxon>
        <taxon>Bacillati</taxon>
        <taxon>Bacillota</taxon>
        <taxon>Bacilli</taxon>
        <taxon>Lactobacillales</taxon>
        <taxon>Carnobacteriaceae</taxon>
        <taxon>Atopococcus</taxon>
    </lineage>
</organism>
<comment type="caution">
    <text evidence="3">The sequence shown here is derived from an EMBL/GenBank/DDBJ whole genome shotgun (WGS) entry which is preliminary data.</text>
</comment>
<dbReference type="Proteomes" id="UP001171751">
    <property type="component" value="Unassembled WGS sequence"/>
</dbReference>
<gene>
    <name evidence="3" type="ORF">Q4F26_04435</name>
</gene>
<sequence length="502" mass="56795">MTAIGFDTEKYLAEQSKQIMARVSGKEKLYIEFGGKLISDKHAARVLPGFDENAKIRLLEELKDQTEVIICVYAGDIEQNKIRGDYGITYDQEVMRLIDEYRERGIEVNSVLLTRYRDEKNAQVFVKNLENRDIKVYIHREIEGYPTDIEIMFSNEGFAKNPFIPTHRPLVVVTGPGAGSGKLATCLSQMYHEYKRGISAGYAKFETFPVWNLPLRHPVNIAYEASTVDLKDTNVLDNYHYEAYGEVAVNYNRDVKIFPIVKKIIEMISGETSIYQSPTDMGVNCIKEGITDNEVVEKAANQEIIRRYFFEEVSYLEGTIDDETRSRMHMIMEENNLKPEDRAAVIPAREYAAELQKKKEAEYVQSVVAIELPDGKIITGRRSRLMDASAACIMNSLKYLAGIGDRIDLLAPTILETIQRLKAVELHSKVPTLALNELLIALAISAVTNPTADLAYKELKNLKGGQAHSTVILSMENSLSLKRLGIDVTSDTYYLDNQMYNP</sequence>
<protein>
    <submittedName>
        <fullName evidence="3">DUF1846 domain-containing protein</fullName>
    </submittedName>
</protein>
<dbReference type="Gene3D" id="3.10.630.10">
    <property type="entry name" value="dip2346 domain like"/>
    <property type="match status" value="1"/>
</dbReference>
<dbReference type="InterPro" id="IPR048496">
    <property type="entry name" value="DUF1846_N"/>
</dbReference>
<dbReference type="Pfam" id="PF08903">
    <property type="entry name" value="DUF1846"/>
    <property type="match status" value="1"/>
</dbReference>
<evidence type="ECO:0000259" key="1">
    <source>
        <dbReference type="Pfam" id="PF08903"/>
    </source>
</evidence>
<evidence type="ECO:0000259" key="2">
    <source>
        <dbReference type="Pfam" id="PF20921"/>
    </source>
</evidence>
<dbReference type="InterPro" id="IPR048441">
    <property type="entry name" value="DUF1846_C"/>
</dbReference>
<dbReference type="AlphaFoldDB" id="A0AA43ZS82"/>
<evidence type="ECO:0000313" key="4">
    <source>
        <dbReference type="Proteomes" id="UP001171751"/>
    </source>
</evidence>
<dbReference type="Gene3D" id="3.40.140.40">
    <property type="entry name" value="Domain of unknown function (DUF1846), C-terminal subdomain"/>
    <property type="match status" value="1"/>
</dbReference>
<dbReference type="NCBIfam" id="NF010184">
    <property type="entry name" value="PRK13663.1"/>
    <property type="match status" value="1"/>
</dbReference>
<dbReference type="Pfam" id="PF20921">
    <property type="entry name" value="DUF1846_C"/>
    <property type="match status" value="1"/>
</dbReference>
<reference evidence="3" key="1">
    <citation type="submission" date="2023-07" db="EMBL/GenBank/DDBJ databases">
        <title>Between Cages and Wild: Unraveling the Impact of Captivity on Animal Microbiomes and Antimicrobial Resistance.</title>
        <authorList>
            <person name="Schmartz G.P."/>
            <person name="Rehner J."/>
            <person name="Schuff M.J."/>
            <person name="Becker S.L."/>
            <person name="Kravczyk M."/>
            <person name="Gurevich A."/>
            <person name="Francke R."/>
            <person name="Mueller R."/>
            <person name="Keller V."/>
            <person name="Keller A."/>
        </authorList>
    </citation>
    <scope>NUCLEOTIDE SEQUENCE</scope>
    <source>
        <strain evidence="3">S39M_St_73</strain>
    </source>
</reference>
<dbReference type="Gene3D" id="1.20.1570.10">
    <property type="entry name" value="dip2346 domain like"/>
    <property type="match status" value="1"/>
</dbReference>
<proteinExistence type="predicted"/>
<accession>A0AA43ZS82</accession>
<name>A0AA43ZS82_9LACT</name>
<dbReference type="EMBL" id="JAUNQW010000016">
    <property type="protein sequence ID" value="MDO5457574.1"/>
    <property type="molecule type" value="Genomic_DNA"/>
</dbReference>
<feature type="domain" description="DUF1846" evidence="2">
    <location>
        <begin position="340"/>
        <end position="500"/>
    </location>
</feature>
<evidence type="ECO:0000313" key="3">
    <source>
        <dbReference type="EMBL" id="MDO5457574.1"/>
    </source>
</evidence>